<keyword evidence="3" id="KW-0146">Chitin degradation</keyword>
<evidence type="ECO:0000313" key="8">
    <source>
        <dbReference type="EMBL" id="VFU42164.1"/>
    </source>
</evidence>
<keyword evidence="5" id="KW-0119">Carbohydrate metabolism</keyword>
<keyword evidence="6" id="KW-0624">Polysaccharide degradation</keyword>
<evidence type="ECO:0000256" key="1">
    <source>
        <dbReference type="ARBA" id="ARBA00000822"/>
    </source>
</evidence>
<reference evidence="8" key="1">
    <citation type="submission" date="2019-03" db="EMBL/GenBank/DDBJ databases">
        <authorList>
            <person name="Mank J."/>
            <person name="Almeida P."/>
        </authorList>
    </citation>
    <scope>NUCLEOTIDE SEQUENCE</scope>
    <source>
        <strain evidence="8">78183</strain>
    </source>
</reference>
<protein>
    <submittedName>
        <fullName evidence="8">Uncharacterized protein</fullName>
    </submittedName>
</protein>
<proteinExistence type="predicted"/>
<keyword evidence="4" id="KW-1015">Disulfide bond</keyword>
<dbReference type="Gene3D" id="3.20.20.80">
    <property type="entry name" value="Glycosidases"/>
    <property type="match status" value="1"/>
</dbReference>
<gene>
    <name evidence="8" type="ORF">SVIM_LOCUS251233</name>
</gene>
<sequence>MKGNRTNQESSTNGQLSPYANPQWCRHRHLLGKMRRRQLADTCHQNYQFVNVAFLSTFGNGQTPDLNLAGHCVPSAGTCTGLSNDII</sequence>
<evidence type="ECO:0000256" key="7">
    <source>
        <dbReference type="SAM" id="MobiDB-lite"/>
    </source>
</evidence>
<dbReference type="PANTHER" id="PTHR45708:SF22">
    <property type="entry name" value="ACIDIC ENDOCHITINASE"/>
    <property type="match status" value="1"/>
</dbReference>
<dbReference type="AlphaFoldDB" id="A0A6N2LKW9"/>
<dbReference type="PANTHER" id="PTHR45708">
    <property type="entry name" value="ENDOCHITINASE"/>
    <property type="match status" value="1"/>
</dbReference>
<evidence type="ECO:0000256" key="2">
    <source>
        <dbReference type="ARBA" id="ARBA00022729"/>
    </source>
</evidence>
<evidence type="ECO:0000256" key="4">
    <source>
        <dbReference type="ARBA" id="ARBA00023157"/>
    </source>
</evidence>
<dbReference type="SUPFAM" id="SSF51445">
    <property type="entry name" value="(Trans)glycosidases"/>
    <property type="match status" value="1"/>
</dbReference>
<accession>A0A6N2LKW9</accession>
<dbReference type="EMBL" id="CAADRP010001574">
    <property type="protein sequence ID" value="VFU42164.1"/>
    <property type="molecule type" value="Genomic_DNA"/>
</dbReference>
<dbReference type="GO" id="GO:0000272">
    <property type="term" value="P:polysaccharide catabolic process"/>
    <property type="evidence" value="ECO:0007669"/>
    <property type="project" value="UniProtKB-KW"/>
</dbReference>
<keyword evidence="2" id="KW-0732">Signal</keyword>
<organism evidence="8">
    <name type="scientific">Salix viminalis</name>
    <name type="common">Common osier</name>
    <name type="synonym">Basket willow</name>
    <dbReference type="NCBI Taxonomy" id="40686"/>
    <lineage>
        <taxon>Eukaryota</taxon>
        <taxon>Viridiplantae</taxon>
        <taxon>Streptophyta</taxon>
        <taxon>Embryophyta</taxon>
        <taxon>Tracheophyta</taxon>
        <taxon>Spermatophyta</taxon>
        <taxon>Magnoliopsida</taxon>
        <taxon>eudicotyledons</taxon>
        <taxon>Gunneridae</taxon>
        <taxon>Pentapetalae</taxon>
        <taxon>rosids</taxon>
        <taxon>fabids</taxon>
        <taxon>Malpighiales</taxon>
        <taxon>Salicaceae</taxon>
        <taxon>Saliceae</taxon>
        <taxon>Salix</taxon>
    </lineage>
</organism>
<evidence type="ECO:0000256" key="3">
    <source>
        <dbReference type="ARBA" id="ARBA00023024"/>
    </source>
</evidence>
<comment type="catalytic activity">
    <reaction evidence="1">
        <text>Random endo-hydrolysis of N-acetyl-beta-D-glucosaminide (1-&gt;4)-beta-linkages in chitin and chitodextrins.</text>
        <dbReference type="EC" id="3.2.1.14"/>
    </reaction>
</comment>
<feature type="region of interest" description="Disordered" evidence="7">
    <location>
        <begin position="1"/>
        <end position="21"/>
    </location>
</feature>
<name>A0A6N2LKW9_SALVM</name>
<dbReference type="InterPro" id="IPR017853">
    <property type="entry name" value="GH"/>
</dbReference>
<evidence type="ECO:0000256" key="5">
    <source>
        <dbReference type="ARBA" id="ARBA00023277"/>
    </source>
</evidence>
<dbReference type="InterPro" id="IPR050542">
    <property type="entry name" value="Glycosyl_Hydrlase18_Chitinase"/>
</dbReference>
<dbReference type="GO" id="GO:0008843">
    <property type="term" value="F:endochitinase activity"/>
    <property type="evidence" value="ECO:0007669"/>
    <property type="project" value="UniProtKB-EC"/>
</dbReference>
<feature type="compositionally biased region" description="Polar residues" evidence="7">
    <location>
        <begin position="1"/>
        <end position="20"/>
    </location>
</feature>
<dbReference type="GO" id="GO:0006032">
    <property type="term" value="P:chitin catabolic process"/>
    <property type="evidence" value="ECO:0007669"/>
    <property type="project" value="UniProtKB-KW"/>
</dbReference>
<dbReference type="GO" id="GO:0005576">
    <property type="term" value="C:extracellular region"/>
    <property type="evidence" value="ECO:0007669"/>
    <property type="project" value="TreeGrafter"/>
</dbReference>
<evidence type="ECO:0000256" key="6">
    <source>
        <dbReference type="ARBA" id="ARBA00023326"/>
    </source>
</evidence>